<evidence type="ECO:0000313" key="1">
    <source>
        <dbReference type="EMBL" id="CAJ0606813.1"/>
    </source>
</evidence>
<reference evidence="1" key="1">
    <citation type="submission" date="2023-07" db="EMBL/GenBank/DDBJ databases">
        <authorList>
            <consortium name="CYATHOMIX"/>
        </authorList>
    </citation>
    <scope>NUCLEOTIDE SEQUENCE</scope>
    <source>
        <strain evidence="1">N/A</strain>
    </source>
</reference>
<evidence type="ECO:0008006" key="3">
    <source>
        <dbReference type="Google" id="ProtNLM"/>
    </source>
</evidence>
<name>A0AA36ME89_CYLNA</name>
<sequence>MLSLFIDINSSRESSFVQFITVWVVRYCKMSKEPISLYVPLDKSNSQLRRLVFRNNSMTDIVVKLVPTNPNVIELARDRLRLLPSGSLFIEMRVNYANVGTFDYSPPKICGYAMPVYVHTLPRIGKWLNAPGLETEKQLAFEVQIKFNDKMFSARNIIIDLPGMARLVEAIPNAIPLIRERLPIDSADADTTTAVKLNSQEDLVHIGEENEEGNESCWYSLFGSTNNTKKKVENHPIAKPSASSRLSADTSCDTAMERQATSLNVEQEVTPCAGY</sequence>
<comment type="caution">
    <text evidence="1">The sequence shown here is derived from an EMBL/GenBank/DDBJ whole genome shotgun (WGS) entry which is preliminary data.</text>
</comment>
<proteinExistence type="predicted"/>
<organism evidence="1 2">
    <name type="scientific">Cylicocyclus nassatus</name>
    <name type="common">Nematode worm</name>
    <dbReference type="NCBI Taxonomy" id="53992"/>
    <lineage>
        <taxon>Eukaryota</taxon>
        <taxon>Metazoa</taxon>
        <taxon>Ecdysozoa</taxon>
        <taxon>Nematoda</taxon>
        <taxon>Chromadorea</taxon>
        <taxon>Rhabditida</taxon>
        <taxon>Rhabditina</taxon>
        <taxon>Rhabditomorpha</taxon>
        <taxon>Strongyloidea</taxon>
        <taxon>Strongylidae</taxon>
        <taxon>Cylicocyclus</taxon>
    </lineage>
</organism>
<accession>A0AA36ME89</accession>
<keyword evidence="2" id="KW-1185">Reference proteome</keyword>
<dbReference type="EMBL" id="CATQJL010000316">
    <property type="protein sequence ID" value="CAJ0606813.1"/>
    <property type="molecule type" value="Genomic_DNA"/>
</dbReference>
<dbReference type="AlphaFoldDB" id="A0AA36ME89"/>
<evidence type="ECO:0000313" key="2">
    <source>
        <dbReference type="Proteomes" id="UP001176961"/>
    </source>
</evidence>
<protein>
    <recommendedName>
        <fullName evidence="3">Major sperm protein</fullName>
    </recommendedName>
</protein>
<dbReference type="Proteomes" id="UP001176961">
    <property type="component" value="Unassembled WGS sequence"/>
</dbReference>
<gene>
    <name evidence="1" type="ORF">CYNAS_LOCUS18796</name>
</gene>